<sequence length="195" mass="21741">MVLFSEDILLEQAARRIIASIAPNVFVGSTMGNKGYNYFAKSLPSIKRSLNGIKFVVFLDGDKLGQLCPIQQIHQWFGDPVPPNLCLRFAIHEVETWLICDRTNLANFLSVSPNVVPDLDDSVPDTKEVLLGVARKSRDRGVRDDMLPAANHSSAIGPAYNSRLTEFIQDHWDINEARGKSESLDRACRALEAFL</sequence>
<accession>A0A399RN84</accession>
<dbReference type="AlphaFoldDB" id="A0A399RN84"/>
<reference evidence="1 2" key="1">
    <citation type="submission" date="2018-08" db="EMBL/GenBank/DDBJ databases">
        <title>Henriciella mobilis sp. nov., isolated from seawater.</title>
        <authorList>
            <person name="Cheng H."/>
            <person name="Wu Y.-H."/>
            <person name="Xu X.-W."/>
            <person name="Guo L.-L."/>
        </authorList>
    </citation>
    <scope>NUCLEOTIDE SEQUENCE [LARGE SCALE GENOMIC DNA]</scope>
    <source>
        <strain evidence="1 2">CCUG67844</strain>
    </source>
</reference>
<dbReference type="Proteomes" id="UP000265845">
    <property type="component" value="Unassembled WGS sequence"/>
</dbReference>
<evidence type="ECO:0008006" key="3">
    <source>
        <dbReference type="Google" id="ProtNLM"/>
    </source>
</evidence>
<keyword evidence="2" id="KW-1185">Reference proteome</keyword>
<dbReference type="EMBL" id="QWGA01000003">
    <property type="protein sequence ID" value="RIJ31125.1"/>
    <property type="molecule type" value="Genomic_DNA"/>
</dbReference>
<protein>
    <recommendedName>
        <fullName evidence="3">DUF4276 family protein</fullName>
    </recommendedName>
</protein>
<name>A0A399RN84_9PROT</name>
<evidence type="ECO:0000313" key="1">
    <source>
        <dbReference type="EMBL" id="RIJ31125.1"/>
    </source>
</evidence>
<dbReference type="RefSeq" id="WP_119452625.1">
    <property type="nucleotide sequence ID" value="NZ_QWGA01000003.1"/>
</dbReference>
<evidence type="ECO:0000313" key="2">
    <source>
        <dbReference type="Proteomes" id="UP000265845"/>
    </source>
</evidence>
<comment type="caution">
    <text evidence="1">The sequence shown here is derived from an EMBL/GenBank/DDBJ whole genome shotgun (WGS) entry which is preliminary data.</text>
</comment>
<gene>
    <name evidence="1" type="ORF">D1222_02335</name>
</gene>
<organism evidence="1 2">
    <name type="scientific">Henriciella algicola</name>
    <dbReference type="NCBI Taxonomy" id="1608422"/>
    <lineage>
        <taxon>Bacteria</taxon>
        <taxon>Pseudomonadati</taxon>
        <taxon>Pseudomonadota</taxon>
        <taxon>Alphaproteobacteria</taxon>
        <taxon>Hyphomonadales</taxon>
        <taxon>Hyphomonadaceae</taxon>
        <taxon>Henriciella</taxon>
    </lineage>
</organism>
<dbReference type="OrthoDB" id="5763664at2"/>
<proteinExistence type="predicted"/>